<dbReference type="InterPro" id="IPR002933">
    <property type="entry name" value="Peptidase_M20"/>
</dbReference>
<dbReference type="GO" id="GO:0050118">
    <property type="term" value="F:N-acetyldiaminopimelate deacetylase activity"/>
    <property type="evidence" value="ECO:0007669"/>
    <property type="project" value="UniProtKB-ARBA"/>
</dbReference>
<organism evidence="4 5">
    <name type="scientific">Microscilla marina ATCC 23134</name>
    <dbReference type="NCBI Taxonomy" id="313606"/>
    <lineage>
        <taxon>Bacteria</taxon>
        <taxon>Pseudomonadati</taxon>
        <taxon>Bacteroidota</taxon>
        <taxon>Cytophagia</taxon>
        <taxon>Cytophagales</taxon>
        <taxon>Microscillaceae</taxon>
        <taxon>Microscilla</taxon>
    </lineage>
</organism>
<dbReference type="FunFam" id="3.30.70.360:FF:000001">
    <property type="entry name" value="N-acetyldiaminopimelate deacetylase"/>
    <property type="match status" value="1"/>
</dbReference>
<dbReference type="PANTHER" id="PTHR11014">
    <property type="entry name" value="PEPTIDASE M20 FAMILY MEMBER"/>
    <property type="match status" value="1"/>
</dbReference>
<feature type="binding site" evidence="2">
    <location>
        <position position="142"/>
    </location>
    <ligand>
        <name>Mn(2+)</name>
        <dbReference type="ChEBI" id="CHEBI:29035"/>
        <label>2</label>
    </ligand>
</feature>
<gene>
    <name evidence="4" type="ORF">M23134_02649</name>
</gene>
<proteinExistence type="predicted"/>
<dbReference type="Gene3D" id="3.30.70.360">
    <property type="match status" value="1"/>
</dbReference>
<keyword evidence="5" id="KW-1185">Reference proteome</keyword>
<accession>A1ZNU1</accession>
<feature type="binding site" evidence="2">
    <location>
        <position position="106"/>
    </location>
    <ligand>
        <name>Mn(2+)</name>
        <dbReference type="ChEBI" id="CHEBI:29035"/>
        <label>2</label>
    </ligand>
</feature>
<name>A1ZNU1_MICM2</name>
<dbReference type="InterPro" id="IPR011650">
    <property type="entry name" value="Peptidase_M20_dimer"/>
</dbReference>
<dbReference type="Gene3D" id="3.40.630.10">
    <property type="entry name" value="Zn peptidases"/>
    <property type="match status" value="1"/>
</dbReference>
<evidence type="ECO:0000256" key="2">
    <source>
        <dbReference type="PIRSR" id="PIRSR005962-1"/>
    </source>
</evidence>
<keyword evidence="2" id="KW-0479">Metal-binding</keyword>
<dbReference type="InterPro" id="IPR036264">
    <property type="entry name" value="Bact_exopeptidase_dim_dom"/>
</dbReference>
<comment type="caution">
    <text evidence="4">The sequence shown here is derived from an EMBL/GenBank/DDBJ whole genome shotgun (WGS) entry which is preliminary data.</text>
</comment>
<dbReference type="PIRSF" id="PIRSF005962">
    <property type="entry name" value="Pept_M20D_amidohydro"/>
    <property type="match status" value="1"/>
</dbReference>
<dbReference type="Proteomes" id="UP000004095">
    <property type="component" value="Unassembled WGS sequence"/>
</dbReference>
<keyword evidence="1 4" id="KW-0378">Hydrolase</keyword>
<reference evidence="4 5" key="1">
    <citation type="submission" date="2007-01" db="EMBL/GenBank/DDBJ databases">
        <authorList>
            <person name="Haygood M."/>
            <person name="Podell S."/>
            <person name="Anderson C."/>
            <person name="Hopkinson B."/>
            <person name="Roe K."/>
            <person name="Barbeau K."/>
            <person name="Gaasterland T."/>
            <person name="Ferriera S."/>
            <person name="Johnson J."/>
            <person name="Kravitz S."/>
            <person name="Beeson K."/>
            <person name="Sutton G."/>
            <person name="Rogers Y.-H."/>
            <person name="Friedman R."/>
            <person name="Frazier M."/>
            <person name="Venter J.C."/>
        </authorList>
    </citation>
    <scope>NUCLEOTIDE SEQUENCE [LARGE SCALE GENOMIC DNA]</scope>
    <source>
        <strain evidence="4 5">ATCC 23134</strain>
    </source>
</reference>
<keyword evidence="2" id="KW-0464">Manganese</keyword>
<feature type="domain" description="Peptidase M20 dimerisation" evidence="3">
    <location>
        <begin position="199"/>
        <end position="291"/>
    </location>
</feature>
<dbReference type="Pfam" id="PF07687">
    <property type="entry name" value="M20_dimer"/>
    <property type="match status" value="1"/>
</dbReference>
<evidence type="ECO:0000256" key="1">
    <source>
        <dbReference type="ARBA" id="ARBA00022801"/>
    </source>
</evidence>
<dbReference type="Pfam" id="PF01546">
    <property type="entry name" value="Peptidase_M20"/>
    <property type="match status" value="1"/>
</dbReference>
<dbReference type="PANTHER" id="PTHR11014:SF63">
    <property type="entry name" value="METALLOPEPTIDASE, PUTATIVE (AFU_ORTHOLOGUE AFUA_6G09600)-RELATED"/>
    <property type="match status" value="1"/>
</dbReference>
<dbReference type="InterPro" id="IPR017439">
    <property type="entry name" value="Amidohydrolase"/>
</dbReference>
<dbReference type="AlphaFoldDB" id="A1ZNU1"/>
<dbReference type="OrthoDB" id="9776731at2"/>
<feature type="binding site" evidence="2">
    <location>
        <position position="173"/>
    </location>
    <ligand>
        <name>Mn(2+)</name>
        <dbReference type="ChEBI" id="CHEBI:29035"/>
        <label>1</label>
    </ligand>
</feature>
<dbReference type="SUPFAM" id="SSF53187">
    <property type="entry name" value="Zn-dependent exopeptidases"/>
    <property type="match status" value="1"/>
</dbReference>
<dbReference type="GO" id="GO:0019877">
    <property type="term" value="P:diaminopimelate biosynthetic process"/>
    <property type="evidence" value="ECO:0007669"/>
    <property type="project" value="UniProtKB-ARBA"/>
</dbReference>
<evidence type="ECO:0000313" key="5">
    <source>
        <dbReference type="Proteomes" id="UP000004095"/>
    </source>
</evidence>
<feature type="binding site" evidence="2">
    <location>
        <position position="108"/>
    </location>
    <ligand>
        <name>Mn(2+)</name>
        <dbReference type="ChEBI" id="CHEBI:29035"/>
        <label>2</label>
    </ligand>
</feature>
<dbReference type="EMBL" id="AAWS01000019">
    <property type="protein sequence ID" value="EAY27980.1"/>
    <property type="molecule type" value="Genomic_DNA"/>
</dbReference>
<dbReference type="NCBIfam" id="TIGR01891">
    <property type="entry name" value="amidohydrolases"/>
    <property type="match status" value="1"/>
</dbReference>
<dbReference type="GO" id="GO:0046872">
    <property type="term" value="F:metal ion binding"/>
    <property type="evidence" value="ECO:0007669"/>
    <property type="project" value="UniProtKB-KW"/>
</dbReference>
<comment type="cofactor">
    <cofactor evidence="2">
        <name>Mn(2+)</name>
        <dbReference type="ChEBI" id="CHEBI:29035"/>
    </cofactor>
    <text evidence="2">The Mn(2+) ion enhances activity.</text>
</comment>
<dbReference type="RefSeq" id="WP_002698650.1">
    <property type="nucleotide sequence ID" value="NZ_AAWS01000019.1"/>
</dbReference>
<protein>
    <submittedName>
        <fullName evidence="4">Peptidase M20D, amidohydrolase</fullName>
    </submittedName>
</protein>
<evidence type="ECO:0000259" key="3">
    <source>
        <dbReference type="Pfam" id="PF07687"/>
    </source>
</evidence>
<sequence>MNLKDKVKELAQKYSNEVLSDRRHLHAHPELSFQEHNTAKFVANKLKAIGITPTENIAGTGLTALIEGKKPESKIVALRADMDALPIMELNDVPYRSTNKGIMHACGHDVHTSSLLGTARILNDLREHFEGTFKLIFQPGEEVSPGGASLMIKENVLKANLHKVAPRSIYAQHVAPFIEVGKVGFKPGPVLASCDDIYITVKGAGGHAGTPHEVIDTVLIASQIVVSLQQVVSRNIPPHIPAVLSFGKIVGEGSTNIIPAEVKIEGTFRTFDEEWRKKAHENIVRLAKATAQGMGGDCEIEIEVGYPYLNNAIDFTERSMLYAQEFLGQNNVLVLPNVMMGSEDFAFYSHHIDACFYTLGVKNEAKNITAGLHTPHFDIDEDAVEIGVGLMTWMGLCELKQL</sequence>
<feature type="binding site" evidence="2">
    <location>
        <position position="373"/>
    </location>
    <ligand>
        <name>Mn(2+)</name>
        <dbReference type="ChEBI" id="CHEBI:29035"/>
        <label>2</label>
    </ligand>
</feature>
<dbReference type="eggNOG" id="COG1473">
    <property type="taxonomic scope" value="Bacteria"/>
</dbReference>
<dbReference type="CDD" id="cd03886">
    <property type="entry name" value="M20_Acy1"/>
    <property type="match status" value="1"/>
</dbReference>
<evidence type="ECO:0000313" key="4">
    <source>
        <dbReference type="EMBL" id="EAY27980.1"/>
    </source>
</evidence>
<dbReference type="SUPFAM" id="SSF55031">
    <property type="entry name" value="Bacterial exopeptidase dimerisation domain"/>
    <property type="match status" value="1"/>
</dbReference>